<accession>A0A443Z074</accession>
<dbReference type="EMBL" id="SAYW01000001">
    <property type="protein sequence ID" value="RWU09936.1"/>
    <property type="molecule type" value="Genomic_DNA"/>
</dbReference>
<name>A0A443Z074_9SPHI</name>
<organism evidence="2 3">
    <name type="scientific">Pedobacter chitinilyticus</name>
    <dbReference type="NCBI Taxonomy" id="2233776"/>
    <lineage>
        <taxon>Bacteria</taxon>
        <taxon>Pseudomonadati</taxon>
        <taxon>Bacteroidota</taxon>
        <taxon>Sphingobacteriia</taxon>
        <taxon>Sphingobacteriales</taxon>
        <taxon>Sphingobacteriaceae</taxon>
        <taxon>Pedobacter</taxon>
    </lineage>
</organism>
<dbReference type="RefSeq" id="WP_113645425.1">
    <property type="nucleotide sequence ID" value="NZ_QMHN01000001.1"/>
</dbReference>
<evidence type="ECO:0000313" key="3">
    <source>
        <dbReference type="Proteomes" id="UP000284120"/>
    </source>
</evidence>
<keyword evidence="1" id="KW-0732">Signal</keyword>
<feature type="signal peptide" evidence="1">
    <location>
        <begin position="1"/>
        <end position="20"/>
    </location>
</feature>
<dbReference type="OrthoDB" id="743457at2"/>
<protein>
    <recommendedName>
        <fullName evidence="4">Peptidase S74 domain-containing protein</fullName>
    </recommendedName>
</protein>
<sequence length="278" mass="31064">MKIKIIFFLFAITISINAKSQLTNLGNTGTQLGWYRIGTLTLPQQGSNAEISISSGAGYNAVYQQNGQSKIYFRTSNGSSNNNGFYGSGVFYNVGQSKIVSEVKIVQKSTNVWDVYCLLTNYTGEYSFVFFQSATGSFQRDFSYGEPPLNSVSISLKEELVVLSDFYANGNVGIGTTTPQEKLSVNGKIRAREIKVETVNWPDYVFDDAYKQLSLEEIENYIKTHKKLPEIPSAKEIAAEGVHLGEMNKLLLKKIEELTLLMIEQQKQINELKKKVGQ</sequence>
<reference evidence="2 3" key="1">
    <citation type="submission" date="2018-06" db="EMBL/GenBank/DDBJ databases">
        <title>Pedobacter endophyticus sp. nov., an endophytic bacterium isolated from a leaf of Triticum aestivum.</title>
        <authorList>
            <person name="Zhang L."/>
        </authorList>
    </citation>
    <scope>NUCLEOTIDE SEQUENCE [LARGE SCALE GENOMIC DNA]</scope>
    <source>
        <strain evidence="2 3">CM134L-2</strain>
    </source>
</reference>
<comment type="caution">
    <text evidence="2">The sequence shown here is derived from an EMBL/GenBank/DDBJ whole genome shotgun (WGS) entry which is preliminary data.</text>
</comment>
<keyword evidence="3" id="KW-1185">Reference proteome</keyword>
<dbReference type="Proteomes" id="UP000284120">
    <property type="component" value="Unassembled WGS sequence"/>
</dbReference>
<evidence type="ECO:0008006" key="4">
    <source>
        <dbReference type="Google" id="ProtNLM"/>
    </source>
</evidence>
<gene>
    <name evidence="2" type="ORF">DPV69_00900</name>
</gene>
<dbReference type="AlphaFoldDB" id="A0A443Z074"/>
<proteinExistence type="predicted"/>
<feature type="chain" id="PRO_5019308322" description="Peptidase S74 domain-containing protein" evidence="1">
    <location>
        <begin position="21"/>
        <end position="278"/>
    </location>
</feature>
<evidence type="ECO:0000313" key="2">
    <source>
        <dbReference type="EMBL" id="RWU09936.1"/>
    </source>
</evidence>
<evidence type="ECO:0000256" key="1">
    <source>
        <dbReference type="SAM" id="SignalP"/>
    </source>
</evidence>